<dbReference type="PROSITE" id="PS50109">
    <property type="entry name" value="HIS_KIN"/>
    <property type="match status" value="1"/>
</dbReference>
<gene>
    <name evidence="18" type="ORF">LRS37_14535</name>
</gene>
<dbReference type="Gene3D" id="1.10.287.130">
    <property type="match status" value="1"/>
</dbReference>
<evidence type="ECO:0000256" key="13">
    <source>
        <dbReference type="ARBA" id="ARBA00023136"/>
    </source>
</evidence>
<dbReference type="SUPFAM" id="SSF158472">
    <property type="entry name" value="HAMP domain-like"/>
    <property type="match status" value="1"/>
</dbReference>
<comment type="caution">
    <text evidence="18">The sequence shown here is derived from an EMBL/GenBank/DDBJ whole genome shotgun (WGS) entry which is preliminary data.</text>
</comment>
<dbReference type="InterPro" id="IPR036097">
    <property type="entry name" value="HisK_dim/P_sf"/>
</dbReference>
<dbReference type="Pfam" id="PF02518">
    <property type="entry name" value="HATPase_c"/>
    <property type="match status" value="1"/>
</dbReference>
<dbReference type="PRINTS" id="PR00344">
    <property type="entry name" value="BCTRLSENSOR"/>
</dbReference>
<evidence type="ECO:0000313" key="18">
    <source>
        <dbReference type="EMBL" id="MCD4840067.1"/>
    </source>
</evidence>
<evidence type="ECO:0000313" key="19">
    <source>
        <dbReference type="Proteomes" id="UP001162836"/>
    </source>
</evidence>
<evidence type="ECO:0000256" key="14">
    <source>
        <dbReference type="SAM" id="Coils"/>
    </source>
</evidence>
<keyword evidence="8" id="KW-0547">Nucleotide-binding</keyword>
<dbReference type="InterPro" id="IPR003594">
    <property type="entry name" value="HATPase_dom"/>
</dbReference>
<evidence type="ECO:0000259" key="16">
    <source>
        <dbReference type="PROSITE" id="PS50109"/>
    </source>
</evidence>
<evidence type="ECO:0000256" key="3">
    <source>
        <dbReference type="ARBA" id="ARBA00012438"/>
    </source>
</evidence>
<dbReference type="GO" id="GO:0016301">
    <property type="term" value="F:kinase activity"/>
    <property type="evidence" value="ECO:0007669"/>
    <property type="project" value="UniProtKB-KW"/>
</dbReference>
<dbReference type="InterPro" id="IPR036890">
    <property type="entry name" value="HATPase_C_sf"/>
</dbReference>
<dbReference type="PROSITE" id="PS50885">
    <property type="entry name" value="HAMP"/>
    <property type="match status" value="1"/>
</dbReference>
<dbReference type="Pfam" id="PF00672">
    <property type="entry name" value="HAMP"/>
    <property type="match status" value="1"/>
</dbReference>
<keyword evidence="11 15" id="KW-1133">Transmembrane helix</keyword>
<dbReference type="SUPFAM" id="SSF55874">
    <property type="entry name" value="ATPase domain of HSP90 chaperone/DNA topoisomerase II/histidine kinase"/>
    <property type="match status" value="1"/>
</dbReference>
<dbReference type="InterPro" id="IPR004358">
    <property type="entry name" value="Sig_transdc_His_kin-like_C"/>
</dbReference>
<feature type="domain" description="Histidine kinase" evidence="16">
    <location>
        <begin position="260"/>
        <end position="476"/>
    </location>
</feature>
<dbReference type="EC" id="2.7.13.3" evidence="3"/>
<evidence type="ECO:0000256" key="10">
    <source>
        <dbReference type="ARBA" id="ARBA00022840"/>
    </source>
</evidence>
<keyword evidence="14" id="KW-0175">Coiled coil</keyword>
<reference evidence="18 19" key="1">
    <citation type="journal article" date="2023" name="Antonie Van Leeuwenhoek">
        <title>Unveiling the genomic potential of a novel thermostable glycoside hydrolases producing Neobacillus sedimentimangrovi UE25.</title>
        <authorList>
            <person name="Ejaz U."/>
            <person name="Saleem F."/>
            <person name="Rashid R."/>
            <person name="Hasan K.A."/>
            <person name="Syed M.N."/>
            <person name="Sohail M."/>
        </authorList>
    </citation>
    <scope>NUCLEOTIDE SEQUENCE [LARGE SCALE GENOMIC DNA]</scope>
    <source>
        <strain evidence="18 19">UE25</strain>
    </source>
</reference>
<evidence type="ECO:0000256" key="9">
    <source>
        <dbReference type="ARBA" id="ARBA00022777"/>
    </source>
</evidence>
<dbReference type="CDD" id="cd06225">
    <property type="entry name" value="HAMP"/>
    <property type="match status" value="1"/>
</dbReference>
<feature type="domain" description="HAMP" evidence="17">
    <location>
        <begin position="193"/>
        <end position="245"/>
    </location>
</feature>
<keyword evidence="6" id="KW-0808">Transferase</keyword>
<evidence type="ECO:0000256" key="12">
    <source>
        <dbReference type="ARBA" id="ARBA00023012"/>
    </source>
</evidence>
<accession>A0ABS8QLE8</accession>
<dbReference type="SMART" id="SM00387">
    <property type="entry name" value="HATPase_c"/>
    <property type="match status" value="1"/>
</dbReference>
<dbReference type="SMART" id="SM00304">
    <property type="entry name" value="HAMP"/>
    <property type="match status" value="1"/>
</dbReference>
<dbReference type="InterPro" id="IPR050398">
    <property type="entry name" value="HssS/ArlS-like"/>
</dbReference>
<dbReference type="EMBL" id="JAJODE010000052">
    <property type="protein sequence ID" value="MCD4840067.1"/>
    <property type="molecule type" value="Genomic_DNA"/>
</dbReference>
<dbReference type="InterPro" id="IPR003660">
    <property type="entry name" value="HAMP_dom"/>
</dbReference>
<evidence type="ECO:0000256" key="15">
    <source>
        <dbReference type="SAM" id="Phobius"/>
    </source>
</evidence>
<dbReference type="SMART" id="SM00388">
    <property type="entry name" value="HisKA"/>
    <property type="match status" value="1"/>
</dbReference>
<comment type="catalytic activity">
    <reaction evidence="1">
        <text>ATP + protein L-histidine = ADP + protein N-phospho-L-histidine.</text>
        <dbReference type="EC" id="2.7.13.3"/>
    </reaction>
</comment>
<dbReference type="PANTHER" id="PTHR45528:SF1">
    <property type="entry name" value="SENSOR HISTIDINE KINASE CPXA"/>
    <property type="match status" value="1"/>
</dbReference>
<evidence type="ECO:0000256" key="5">
    <source>
        <dbReference type="ARBA" id="ARBA00022553"/>
    </source>
</evidence>
<dbReference type="InterPro" id="IPR003661">
    <property type="entry name" value="HisK_dim/P_dom"/>
</dbReference>
<keyword evidence="4" id="KW-1003">Cell membrane</keyword>
<name>A0ABS8QLE8_9BACI</name>
<evidence type="ECO:0000256" key="8">
    <source>
        <dbReference type="ARBA" id="ARBA00022741"/>
    </source>
</evidence>
<dbReference type="Gene3D" id="3.30.565.10">
    <property type="entry name" value="Histidine kinase-like ATPase, C-terminal domain"/>
    <property type="match status" value="1"/>
</dbReference>
<keyword evidence="19" id="KW-1185">Reference proteome</keyword>
<dbReference type="PANTHER" id="PTHR45528">
    <property type="entry name" value="SENSOR HISTIDINE KINASE CPXA"/>
    <property type="match status" value="1"/>
</dbReference>
<keyword evidence="13 15" id="KW-0472">Membrane</keyword>
<feature type="transmembrane region" description="Helical" evidence="15">
    <location>
        <begin position="16"/>
        <end position="38"/>
    </location>
</feature>
<keyword evidence="12" id="KW-0902">Two-component regulatory system</keyword>
<protein>
    <recommendedName>
        <fullName evidence="3">histidine kinase</fullName>
        <ecNumber evidence="3">2.7.13.3</ecNumber>
    </recommendedName>
</protein>
<proteinExistence type="predicted"/>
<dbReference type="CDD" id="cd00082">
    <property type="entry name" value="HisKA"/>
    <property type="match status" value="1"/>
</dbReference>
<evidence type="ECO:0000256" key="1">
    <source>
        <dbReference type="ARBA" id="ARBA00000085"/>
    </source>
</evidence>
<dbReference type="RefSeq" id="WP_231315185.1">
    <property type="nucleotide sequence ID" value="NZ_JAJODE010000052.1"/>
</dbReference>
<feature type="coiled-coil region" evidence="14">
    <location>
        <begin position="233"/>
        <end position="260"/>
    </location>
</feature>
<sequence length="479" mass="55245">MTQLKQIKFRYFYQQFFSHISIIIVAFLLLSMIFAYYVEDLVYKNKTDELISYGKAFLSDINETPSDADQIIKQYSNVLSARKISFSMFDKTGKLYLVNRDGLVLKGLSEDEWEKIKKGEILAVYSDYKTFDQDGVTFVVVPYVDEGRFYGGVLLTSPISGSIEMIKQINKFLLYTILIGFGVSFLQSMVLSRIHVQRIKRLREATSQVSAGNYDVKVQSSIFDEIGELANDFNHMVDQLNKSREEIESLENRRRQFMADVSHEMRTPLTTISGVIEGLKNDMISEEDKERGLQLVSQEAKRLIRLVNENLDYEKIRSNQIQMLKEDIQLLEVLEIIQDQLGFQAEEKNNQILVDAPPDIYVHADYDRLVQILINITKNSIQFTDDGFIWLRGRENERFVFIEVEDTGIGLDSDEVEKIWRRFYKADISRTSNPYGEFGLGLSIVKQLVLLHNGKIDVFSEKGKGTKFVISFPKQSEAS</sequence>
<evidence type="ECO:0000256" key="2">
    <source>
        <dbReference type="ARBA" id="ARBA00004651"/>
    </source>
</evidence>
<evidence type="ECO:0000259" key="17">
    <source>
        <dbReference type="PROSITE" id="PS50885"/>
    </source>
</evidence>
<feature type="transmembrane region" description="Helical" evidence="15">
    <location>
        <begin position="172"/>
        <end position="191"/>
    </location>
</feature>
<dbReference type="Proteomes" id="UP001162836">
    <property type="component" value="Unassembled WGS sequence"/>
</dbReference>
<dbReference type="InterPro" id="IPR005467">
    <property type="entry name" value="His_kinase_dom"/>
</dbReference>
<keyword evidence="7 15" id="KW-0812">Transmembrane</keyword>
<comment type="subcellular location">
    <subcellularLocation>
        <location evidence="2">Cell membrane</location>
        <topology evidence="2">Multi-pass membrane protein</topology>
    </subcellularLocation>
</comment>
<dbReference type="Gene3D" id="6.10.340.10">
    <property type="match status" value="1"/>
</dbReference>
<evidence type="ECO:0000256" key="7">
    <source>
        <dbReference type="ARBA" id="ARBA00022692"/>
    </source>
</evidence>
<keyword evidence="9 18" id="KW-0418">Kinase</keyword>
<keyword evidence="10" id="KW-0067">ATP-binding</keyword>
<dbReference type="Pfam" id="PF00512">
    <property type="entry name" value="HisKA"/>
    <property type="match status" value="1"/>
</dbReference>
<evidence type="ECO:0000256" key="6">
    <source>
        <dbReference type="ARBA" id="ARBA00022679"/>
    </source>
</evidence>
<keyword evidence="5" id="KW-0597">Phosphoprotein</keyword>
<evidence type="ECO:0000256" key="4">
    <source>
        <dbReference type="ARBA" id="ARBA00022475"/>
    </source>
</evidence>
<evidence type="ECO:0000256" key="11">
    <source>
        <dbReference type="ARBA" id="ARBA00022989"/>
    </source>
</evidence>
<dbReference type="SUPFAM" id="SSF47384">
    <property type="entry name" value="Homodimeric domain of signal transducing histidine kinase"/>
    <property type="match status" value="1"/>
</dbReference>
<organism evidence="18 19">
    <name type="scientific">Neobacillus sedimentimangrovi</name>
    <dbReference type="NCBI Taxonomy" id="2699460"/>
    <lineage>
        <taxon>Bacteria</taxon>
        <taxon>Bacillati</taxon>
        <taxon>Bacillota</taxon>
        <taxon>Bacilli</taxon>
        <taxon>Bacillales</taxon>
        <taxon>Bacillaceae</taxon>
        <taxon>Neobacillus</taxon>
    </lineage>
</organism>